<dbReference type="EMBL" id="BMAR01000001">
    <property type="protein sequence ID" value="GFR41370.1"/>
    <property type="molecule type" value="Genomic_DNA"/>
</dbReference>
<keyword evidence="4" id="KW-1185">Reference proteome</keyword>
<dbReference type="AlphaFoldDB" id="A0AAD3DGI5"/>
<dbReference type="GO" id="GO:0030687">
    <property type="term" value="C:preribosome, large subunit precursor"/>
    <property type="evidence" value="ECO:0007669"/>
    <property type="project" value="TreeGrafter"/>
</dbReference>
<dbReference type="GO" id="GO:0005634">
    <property type="term" value="C:nucleus"/>
    <property type="evidence" value="ECO:0007669"/>
    <property type="project" value="TreeGrafter"/>
</dbReference>
<evidence type="ECO:0000313" key="4">
    <source>
        <dbReference type="Proteomes" id="UP001054857"/>
    </source>
</evidence>
<dbReference type="Proteomes" id="UP001054857">
    <property type="component" value="Unassembled WGS sequence"/>
</dbReference>
<evidence type="ECO:0000256" key="2">
    <source>
        <dbReference type="ARBA" id="ARBA00022840"/>
    </source>
</evidence>
<dbReference type="GO" id="GO:0000027">
    <property type="term" value="P:ribosomal large subunit assembly"/>
    <property type="evidence" value="ECO:0007669"/>
    <property type="project" value="TreeGrafter"/>
</dbReference>
<gene>
    <name evidence="3" type="ORF">Agub_g2053</name>
</gene>
<protein>
    <submittedName>
        <fullName evidence="3">Uncharacterized protein</fullName>
    </submittedName>
</protein>
<evidence type="ECO:0000256" key="1">
    <source>
        <dbReference type="ARBA" id="ARBA00022741"/>
    </source>
</evidence>
<name>A0AAD3DGI5_9CHLO</name>
<dbReference type="PANTHER" id="PTHR48103">
    <property type="entry name" value="MIDASIN-RELATED"/>
    <property type="match status" value="1"/>
</dbReference>
<organism evidence="3 4">
    <name type="scientific">Astrephomene gubernaculifera</name>
    <dbReference type="NCBI Taxonomy" id="47775"/>
    <lineage>
        <taxon>Eukaryota</taxon>
        <taxon>Viridiplantae</taxon>
        <taxon>Chlorophyta</taxon>
        <taxon>core chlorophytes</taxon>
        <taxon>Chlorophyceae</taxon>
        <taxon>CS clade</taxon>
        <taxon>Chlamydomonadales</taxon>
        <taxon>Astrephomenaceae</taxon>
        <taxon>Astrephomene</taxon>
    </lineage>
</organism>
<reference evidence="3 4" key="1">
    <citation type="journal article" date="2021" name="Sci. Rep.">
        <title>Genome sequencing of the multicellular alga Astrephomene provides insights into convergent evolution of germ-soma differentiation.</title>
        <authorList>
            <person name="Yamashita S."/>
            <person name="Yamamoto K."/>
            <person name="Matsuzaki R."/>
            <person name="Suzuki S."/>
            <person name="Yamaguchi H."/>
            <person name="Hirooka S."/>
            <person name="Minakuchi Y."/>
            <person name="Miyagishima S."/>
            <person name="Kawachi M."/>
            <person name="Toyoda A."/>
            <person name="Nozaki H."/>
        </authorList>
    </citation>
    <scope>NUCLEOTIDE SEQUENCE [LARGE SCALE GENOMIC DNA]</scope>
    <source>
        <strain evidence="3 4">NIES-4017</strain>
    </source>
</reference>
<feature type="non-terminal residue" evidence="3">
    <location>
        <position position="1"/>
    </location>
</feature>
<keyword evidence="1" id="KW-0547">Nucleotide-binding</keyword>
<dbReference type="GO" id="GO:0005524">
    <property type="term" value="F:ATP binding"/>
    <property type="evidence" value="ECO:0007669"/>
    <property type="project" value="UniProtKB-KW"/>
</dbReference>
<sequence>MERALRGFLERFPDVKHDTSFAKALAHQATLDEIASALEALLTQPVYTLALGGALRGCGSLLRLLSYLVERRLAFTPVREDGGFATMLVTVLELAPQCGRVVQRYLECSTPPQELAWRSQPASTQAPGPAAADADLVATALRALQLLPGLRQHPGWTAGSFMRLLQHQSPEVRWAATQAVALLLNMSDASRSTLAGQLLSSEEQVAALASWQARRNAAALEQAAMWLHVPAACEHCKEAAADASSAADAAPAEGNEA</sequence>
<proteinExistence type="predicted"/>
<keyword evidence="2" id="KW-0067">ATP-binding</keyword>
<accession>A0AAD3DGI5</accession>
<comment type="caution">
    <text evidence="3">The sequence shown here is derived from an EMBL/GenBank/DDBJ whole genome shotgun (WGS) entry which is preliminary data.</text>
</comment>
<dbReference type="GO" id="GO:0000055">
    <property type="term" value="P:ribosomal large subunit export from nucleus"/>
    <property type="evidence" value="ECO:0007669"/>
    <property type="project" value="TreeGrafter"/>
</dbReference>
<dbReference type="PANTHER" id="PTHR48103:SF2">
    <property type="entry name" value="MIDASIN"/>
    <property type="match status" value="1"/>
</dbReference>
<evidence type="ECO:0000313" key="3">
    <source>
        <dbReference type="EMBL" id="GFR41370.1"/>
    </source>
</evidence>